<organism evidence="2 3">
    <name type="scientific">Polarella glacialis</name>
    <name type="common">Dinoflagellate</name>
    <dbReference type="NCBI Taxonomy" id="89957"/>
    <lineage>
        <taxon>Eukaryota</taxon>
        <taxon>Sar</taxon>
        <taxon>Alveolata</taxon>
        <taxon>Dinophyceae</taxon>
        <taxon>Suessiales</taxon>
        <taxon>Suessiaceae</taxon>
        <taxon>Polarella</taxon>
    </lineage>
</organism>
<dbReference type="PROSITE" id="PS51233">
    <property type="entry name" value="VWFD"/>
    <property type="match status" value="1"/>
</dbReference>
<dbReference type="Proteomes" id="UP000626109">
    <property type="component" value="Unassembled WGS sequence"/>
</dbReference>
<name>A0A813JX35_POLGL</name>
<proteinExistence type="predicted"/>
<sequence>MTFLKAEDVPLMLTTAPLDPEDGQSLLGAPADQAPSAHRGRVKAALLIFAAAAAVLMAASFAHGSSNVKGTVASSIQEIEYRKYGEDRVNLVFTLLEPSATSRCCKTIDENCCVDYGEQVCWKTEEEAMKPCCNVKAVKHIPKVFEDVGEEETVKNFFNARAGDGVPVKIIESPGQLEVQWTRGLIWFGLWNNSCEGYNWHDQVSASDLLLTSDKLYSSSQPWLGTQPALFVEFEYPYHAQDFNDCLVGPIFENCGAVPPCPHHPTTTVYVPPFDCYQDYGAGWSQDKNQWCCANNGRGCPTTTAYSEPYDCDAGYSNWLAGWSQSKKDWCCHHYHHGCPLPTTTPAPPAVGFCKLWGDPHVISFDGPQFVFYREGDFWIVKTPALKIQGRFQATQWTKDNDHTDYSSLTRIIIAGSLMDNHVIDISKLEDGGQITCDGTPILLSFGEAFCGSGRLTYGSAGELVDEAMSFLPHKVVIITLPSGVIVQVNRWSNFMNAMVKMFPMEGQDGVCGNFNGDPDDDTGKLVHKRFGNGVPLDELLFATPIPVHIPTAVAASSKCSAQLRVQAEAVCRTQMDPTDASAGWALAECVGDLCHEGHLHLPSKPFDCHAGALEIELGWSAEKKTWCCKHEQKGCQ</sequence>
<evidence type="ECO:0000259" key="1">
    <source>
        <dbReference type="PROSITE" id="PS51233"/>
    </source>
</evidence>
<dbReference type="Pfam" id="PF00094">
    <property type="entry name" value="VWD"/>
    <property type="match status" value="1"/>
</dbReference>
<dbReference type="AlphaFoldDB" id="A0A813JX35"/>
<reference evidence="2" key="1">
    <citation type="submission" date="2021-02" db="EMBL/GenBank/DDBJ databases">
        <authorList>
            <person name="Dougan E. K."/>
            <person name="Rhodes N."/>
            <person name="Thang M."/>
            <person name="Chan C."/>
        </authorList>
    </citation>
    <scope>NUCLEOTIDE SEQUENCE</scope>
</reference>
<protein>
    <recommendedName>
        <fullName evidence="1">VWFD domain-containing protein</fullName>
    </recommendedName>
</protein>
<accession>A0A813JX35</accession>
<dbReference type="EMBL" id="CAJNNW010026620">
    <property type="protein sequence ID" value="CAE8686633.1"/>
    <property type="molecule type" value="Genomic_DNA"/>
</dbReference>
<dbReference type="InterPro" id="IPR001846">
    <property type="entry name" value="VWF_type-D"/>
</dbReference>
<evidence type="ECO:0000313" key="2">
    <source>
        <dbReference type="EMBL" id="CAE8686633.1"/>
    </source>
</evidence>
<comment type="caution">
    <text evidence="2">The sequence shown here is derived from an EMBL/GenBank/DDBJ whole genome shotgun (WGS) entry which is preliminary data.</text>
</comment>
<evidence type="ECO:0000313" key="3">
    <source>
        <dbReference type="Proteomes" id="UP000626109"/>
    </source>
</evidence>
<gene>
    <name evidence="2" type="ORF">PGLA2088_LOCUS25072</name>
</gene>
<feature type="domain" description="VWFD" evidence="1">
    <location>
        <begin position="352"/>
        <end position="545"/>
    </location>
</feature>